<dbReference type="PANTHER" id="PTHR30221">
    <property type="entry name" value="SMALL-CONDUCTANCE MECHANOSENSITIVE CHANNEL"/>
    <property type="match status" value="1"/>
</dbReference>
<dbReference type="Pfam" id="PF00924">
    <property type="entry name" value="MS_channel_2nd"/>
    <property type="match status" value="1"/>
</dbReference>
<dbReference type="InterPro" id="IPR007055">
    <property type="entry name" value="BON_dom"/>
</dbReference>
<dbReference type="Gene3D" id="3.30.70.100">
    <property type="match status" value="1"/>
</dbReference>
<dbReference type="RefSeq" id="WP_145182369.1">
    <property type="nucleotide sequence ID" value="NZ_CP036290.1"/>
</dbReference>
<feature type="transmembrane region" description="Helical" evidence="8">
    <location>
        <begin position="256"/>
        <end position="275"/>
    </location>
</feature>
<evidence type="ECO:0000256" key="1">
    <source>
        <dbReference type="ARBA" id="ARBA00004651"/>
    </source>
</evidence>
<evidence type="ECO:0000256" key="8">
    <source>
        <dbReference type="SAM" id="Phobius"/>
    </source>
</evidence>
<keyword evidence="4 8" id="KW-0812">Transmembrane</keyword>
<dbReference type="EMBL" id="CP036290">
    <property type="protein sequence ID" value="QDU83160.1"/>
    <property type="molecule type" value="Genomic_DNA"/>
</dbReference>
<dbReference type="InterPro" id="IPR045275">
    <property type="entry name" value="MscS_archaea/bacteria_type"/>
</dbReference>
<dbReference type="GO" id="GO:0005886">
    <property type="term" value="C:plasma membrane"/>
    <property type="evidence" value="ECO:0007669"/>
    <property type="project" value="UniProtKB-SubCell"/>
</dbReference>
<dbReference type="InterPro" id="IPR049278">
    <property type="entry name" value="MS_channel_C"/>
</dbReference>
<evidence type="ECO:0000256" key="2">
    <source>
        <dbReference type="ARBA" id="ARBA00008017"/>
    </source>
</evidence>
<dbReference type="Gene3D" id="1.10.287.1260">
    <property type="match status" value="1"/>
</dbReference>
<feature type="compositionally biased region" description="Polar residues" evidence="7">
    <location>
        <begin position="452"/>
        <end position="464"/>
    </location>
</feature>
<feature type="compositionally biased region" description="Basic and acidic residues" evidence="7">
    <location>
        <begin position="500"/>
        <end position="511"/>
    </location>
</feature>
<keyword evidence="3" id="KW-1003">Cell membrane</keyword>
<feature type="compositionally biased region" description="Low complexity" evidence="7">
    <location>
        <begin position="72"/>
        <end position="83"/>
    </location>
</feature>
<evidence type="ECO:0000256" key="4">
    <source>
        <dbReference type="ARBA" id="ARBA00022692"/>
    </source>
</evidence>
<evidence type="ECO:0000256" key="5">
    <source>
        <dbReference type="ARBA" id="ARBA00022989"/>
    </source>
</evidence>
<dbReference type="PROSITE" id="PS50914">
    <property type="entry name" value="BON"/>
    <property type="match status" value="1"/>
</dbReference>
<dbReference type="OrthoDB" id="9793781at2"/>
<dbReference type="PANTHER" id="PTHR30221:SF1">
    <property type="entry name" value="SMALL-CONDUCTANCE MECHANOSENSITIVE CHANNEL"/>
    <property type="match status" value="1"/>
</dbReference>
<comment type="similarity">
    <text evidence="2">Belongs to the MscS (TC 1.A.23) family.</text>
</comment>
<dbReference type="SUPFAM" id="SSF50182">
    <property type="entry name" value="Sm-like ribonucleoproteins"/>
    <property type="match status" value="1"/>
</dbReference>
<name>A0A518CVA2_9BACT</name>
<dbReference type="GO" id="GO:0008381">
    <property type="term" value="F:mechanosensitive monoatomic ion channel activity"/>
    <property type="evidence" value="ECO:0007669"/>
    <property type="project" value="InterPro"/>
</dbReference>
<feature type="transmembrane region" description="Helical" evidence="8">
    <location>
        <begin position="187"/>
        <end position="208"/>
    </location>
</feature>
<protein>
    <submittedName>
        <fullName evidence="10">Small-conductance mechanosensitive channel</fullName>
    </submittedName>
</protein>
<feature type="domain" description="BON" evidence="9">
    <location>
        <begin position="101"/>
        <end position="167"/>
    </location>
</feature>
<reference evidence="10 11" key="1">
    <citation type="submission" date="2019-02" db="EMBL/GenBank/DDBJ databases">
        <title>Deep-cultivation of Planctomycetes and their phenomic and genomic characterization uncovers novel biology.</title>
        <authorList>
            <person name="Wiegand S."/>
            <person name="Jogler M."/>
            <person name="Boedeker C."/>
            <person name="Pinto D."/>
            <person name="Vollmers J."/>
            <person name="Rivas-Marin E."/>
            <person name="Kohn T."/>
            <person name="Peeters S.H."/>
            <person name="Heuer A."/>
            <person name="Rast P."/>
            <person name="Oberbeckmann S."/>
            <person name="Bunk B."/>
            <person name="Jeske O."/>
            <person name="Meyerdierks A."/>
            <person name="Storesund J.E."/>
            <person name="Kallscheuer N."/>
            <person name="Luecker S."/>
            <person name="Lage O.M."/>
            <person name="Pohl T."/>
            <person name="Merkel B.J."/>
            <person name="Hornburger P."/>
            <person name="Mueller R.-W."/>
            <person name="Bruemmer F."/>
            <person name="Labrenz M."/>
            <person name="Spormann A.M."/>
            <person name="Op den Camp H."/>
            <person name="Overmann J."/>
            <person name="Amann R."/>
            <person name="Jetten M.S.M."/>
            <person name="Mascher T."/>
            <person name="Medema M.H."/>
            <person name="Devos D.P."/>
            <person name="Kaster A.-K."/>
            <person name="Ovreas L."/>
            <person name="Rohde M."/>
            <person name="Galperin M.Y."/>
            <person name="Jogler C."/>
        </authorList>
    </citation>
    <scope>NUCLEOTIDE SEQUENCE [LARGE SCALE GENOMIC DNA]</scope>
    <source>
        <strain evidence="10 11">Pla163</strain>
    </source>
</reference>
<dbReference type="InterPro" id="IPR006685">
    <property type="entry name" value="MscS_channel_2nd"/>
</dbReference>
<dbReference type="Pfam" id="PF04972">
    <property type="entry name" value="BON"/>
    <property type="match status" value="1"/>
</dbReference>
<keyword evidence="11" id="KW-1185">Reference proteome</keyword>
<evidence type="ECO:0000313" key="10">
    <source>
        <dbReference type="EMBL" id="QDU83160.1"/>
    </source>
</evidence>
<dbReference type="Pfam" id="PF21082">
    <property type="entry name" value="MS_channel_3rd"/>
    <property type="match status" value="1"/>
</dbReference>
<dbReference type="Gene3D" id="2.30.30.60">
    <property type="match status" value="1"/>
</dbReference>
<accession>A0A518CVA2</accession>
<keyword evidence="6 8" id="KW-0472">Membrane</keyword>
<dbReference type="InterPro" id="IPR011066">
    <property type="entry name" value="MscS_channel_C_sf"/>
</dbReference>
<dbReference type="SUPFAM" id="SSF82861">
    <property type="entry name" value="Mechanosensitive channel protein MscS (YggB), transmembrane region"/>
    <property type="match status" value="1"/>
</dbReference>
<gene>
    <name evidence="10" type="primary">mscS_1</name>
    <name evidence="10" type="ORF">Pla163_02570</name>
</gene>
<evidence type="ECO:0000256" key="7">
    <source>
        <dbReference type="SAM" id="MobiDB-lite"/>
    </source>
</evidence>
<proteinExistence type="inferred from homology"/>
<evidence type="ECO:0000313" key="11">
    <source>
        <dbReference type="Proteomes" id="UP000319342"/>
    </source>
</evidence>
<comment type="subcellular location">
    <subcellularLocation>
        <location evidence="1">Cell membrane</location>
        <topology evidence="1">Multi-pass membrane protein</topology>
    </subcellularLocation>
</comment>
<dbReference type="PROSITE" id="PS51257">
    <property type="entry name" value="PROKAR_LIPOPROTEIN"/>
    <property type="match status" value="1"/>
</dbReference>
<sequence>MRDTTTCTRFGGRGALVVATFLLVSIACGAAWVGSAGAAQESGLGEEVHKDGGTVDESESVRAASPIDPQDGAVGDAAEVQAEAEADRAASEAETTEIRSEEAKLGARAAAILAAVDDFDALHVTVEAGIVVLSGTAPSSDVVDQARATLEQLDGVLMVIDDVAIERALSVRLGDSWRSVVVQLREVVVALPLYLAALAIVVLFWLLARVLRDVDLLYRPASSRALLQLLLRQTVYFVVVVLGVVAALRFVDAGGVIGTILGAAGVLGIALGFAFRNIVENYLAGVLLAVRQPFRARDVVDIDGQVGTILRMTASETTLMDVEGNHVRLPNAMIFNGKVLNFTRNPLRRFTVSVGVGTTVDLEQAQRVGIETLLGMKGVIDDPDPSAIVATLGDSSVQLEFYGWVDQQASSYSKVASEANRLVKEAFDAAGIEMPPPEYALRLRSALPVESSVDSSDSGATPASVTPARSPVAPKVGPAPRGDSIDVSPESDIDGQVAKELAESTEKDLLE</sequence>
<feature type="region of interest" description="Disordered" evidence="7">
    <location>
        <begin position="42"/>
        <end position="98"/>
    </location>
</feature>
<evidence type="ECO:0000259" key="9">
    <source>
        <dbReference type="PROSITE" id="PS50914"/>
    </source>
</evidence>
<evidence type="ECO:0000256" key="6">
    <source>
        <dbReference type="ARBA" id="ARBA00023136"/>
    </source>
</evidence>
<dbReference type="InterPro" id="IPR010920">
    <property type="entry name" value="LSM_dom_sf"/>
</dbReference>
<dbReference type="SUPFAM" id="SSF82689">
    <property type="entry name" value="Mechanosensitive channel protein MscS (YggB), C-terminal domain"/>
    <property type="match status" value="1"/>
</dbReference>
<keyword evidence="5 8" id="KW-1133">Transmembrane helix</keyword>
<organism evidence="10 11">
    <name type="scientific">Rohdeia mirabilis</name>
    <dbReference type="NCBI Taxonomy" id="2528008"/>
    <lineage>
        <taxon>Bacteria</taxon>
        <taxon>Pseudomonadati</taxon>
        <taxon>Planctomycetota</taxon>
        <taxon>Planctomycetia</taxon>
        <taxon>Planctomycetia incertae sedis</taxon>
        <taxon>Rohdeia</taxon>
    </lineage>
</organism>
<evidence type="ECO:0000256" key="3">
    <source>
        <dbReference type="ARBA" id="ARBA00022475"/>
    </source>
</evidence>
<dbReference type="InterPro" id="IPR011014">
    <property type="entry name" value="MscS_channel_TM-2"/>
</dbReference>
<dbReference type="Proteomes" id="UP000319342">
    <property type="component" value="Chromosome"/>
</dbReference>
<feature type="compositionally biased region" description="Basic and acidic residues" evidence="7">
    <location>
        <begin position="85"/>
        <end position="98"/>
    </location>
</feature>
<feature type="transmembrane region" description="Helical" evidence="8">
    <location>
        <begin position="229"/>
        <end position="250"/>
    </location>
</feature>
<feature type="region of interest" description="Disordered" evidence="7">
    <location>
        <begin position="451"/>
        <end position="511"/>
    </location>
</feature>
<dbReference type="AlphaFoldDB" id="A0A518CVA2"/>
<dbReference type="InterPro" id="IPR023408">
    <property type="entry name" value="MscS_beta-dom_sf"/>
</dbReference>